<evidence type="ECO:0000259" key="1">
    <source>
        <dbReference type="Pfam" id="PF07045"/>
    </source>
</evidence>
<sequence>MKGYIVFNKEKTLDAAEMAAYTDKVASTFVGHDIKVLAAYGKHEVLEGEPTEGVVIAEFPTVEAAKAWYESQEYREVRKHRHNGAIYRAILVEGV</sequence>
<dbReference type="InterPro" id="IPR011008">
    <property type="entry name" value="Dimeric_a/b-barrel"/>
</dbReference>
<reference evidence="2 3" key="1">
    <citation type="journal article" date="2018" name="Front. Microbiol.">
        <title>Hydrolytic Capabilities as a Key to Environmental Success: Chitinolytic and Cellulolytic Acidobacteria From Acidic Sub-arctic Soils and Boreal Peatlands.</title>
        <authorList>
            <person name="Belova S.E."/>
            <person name="Ravin N.V."/>
            <person name="Pankratov T.A."/>
            <person name="Rakitin A.L."/>
            <person name="Ivanova A.A."/>
            <person name="Beletsky A.V."/>
            <person name="Mardanov A.V."/>
            <person name="Sinninghe Damste J.S."/>
            <person name="Dedysh S.N."/>
        </authorList>
    </citation>
    <scope>NUCLEOTIDE SEQUENCE [LARGE SCALE GENOMIC DNA]</scope>
    <source>
        <strain evidence="2 3">SBC82</strain>
    </source>
</reference>
<dbReference type="InterPro" id="IPR010753">
    <property type="entry name" value="DUF1330"/>
</dbReference>
<accession>A0A2Z5FYN8</accession>
<dbReference type="Gene3D" id="3.30.70.100">
    <property type="match status" value="1"/>
</dbReference>
<dbReference type="Proteomes" id="UP000253606">
    <property type="component" value="Chromosome"/>
</dbReference>
<name>A0A2Z5FYN8_9BACT</name>
<feature type="domain" description="DUF1330" evidence="1">
    <location>
        <begin position="2"/>
        <end position="95"/>
    </location>
</feature>
<dbReference type="AlphaFoldDB" id="A0A2Z5FYN8"/>
<organism evidence="2 3">
    <name type="scientific">Acidisarcina polymorpha</name>
    <dbReference type="NCBI Taxonomy" id="2211140"/>
    <lineage>
        <taxon>Bacteria</taxon>
        <taxon>Pseudomonadati</taxon>
        <taxon>Acidobacteriota</taxon>
        <taxon>Terriglobia</taxon>
        <taxon>Terriglobales</taxon>
        <taxon>Acidobacteriaceae</taxon>
        <taxon>Acidisarcina</taxon>
    </lineage>
</organism>
<keyword evidence="3" id="KW-1185">Reference proteome</keyword>
<dbReference type="KEGG" id="abas:ACPOL_2263"/>
<dbReference type="EMBL" id="CP030840">
    <property type="protein sequence ID" value="AXC11587.1"/>
    <property type="molecule type" value="Genomic_DNA"/>
</dbReference>
<dbReference type="OrthoDB" id="9806380at2"/>
<proteinExistence type="predicted"/>
<dbReference type="Pfam" id="PF07045">
    <property type="entry name" value="DUF1330"/>
    <property type="match status" value="1"/>
</dbReference>
<dbReference type="PANTHER" id="PTHR41521">
    <property type="match status" value="1"/>
</dbReference>
<gene>
    <name evidence="2" type="ORF">ACPOL_2263</name>
</gene>
<dbReference type="PANTHER" id="PTHR41521:SF4">
    <property type="entry name" value="BLR0684 PROTEIN"/>
    <property type="match status" value="1"/>
</dbReference>
<dbReference type="SUPFAM" id="SSF54909">
    <property type="entry name" value="Dimeric alpha+beta barrel"/>
    <property type="match status" value="1"/>
</dbReference>
<dbReference type="RefSeq" id="WP_114207013.1">
    <property type="nucleotide sequence ID" value="NZ_CP030840.1"/>
</dbReference>
<evidence type="ECO:0000313" key="3">
    <source>
        <dbReference type="Proteomes" id="UP000253606"/>
    </source>
</evidence>
<evidence type="ECO:0000313" key="2">
    <source>
        <dbReference type="EMBL" id="AXC11587.1"/>
    </source>
</evidence>
<protein>
    <recommendedName>
        <fullName evidence="1">DUF1330 domain-containing protein</fullName>
    </recommendedName>
</protein>